<keyword evidence="1" id="KW-0175">Coiled coil</keyword>
<comment type="caution">
    <text evidence="3">The sequence shown here is derived from an EMBL/GenBank/DDBJ whole genome shotgun (WGS) entry which is preliminary data.</text>
</comment>
<dbReference type="AlphaFoldDB" id="A0A7L2TMU8"/>
<feature type="region of interest" description="Disordered" evidence="2">
    <location>
        <begin position="288"/>
        <end position="313"/>
    </location>
</feature>
<feature type="non-terminal residue" evidence="3">
    <location>
        <position position="1"/>
    </location>
</feature>
<dbReference type="EMBL" id="VYZT01048185">
    <property type="protein sequence ID" value="NXS35189.1"/>
    <property type="molecule type" value="Genomic_DNA"/>
</dbReference>
<evidence type="ECO:0000313" key="4">
    <source>
        <dbReference type="Proteomes" id="UP000583496"/>
    </source>
</evidence>
<name>A0A7L2TMU8_POMRU</name>
<evidence type="ECO:0000313" key="3">
    <source>
        <dbReference type="EMBL" id="NXS35189.1"/>
    </source>
</evidence>
<feature type="non-terminal residue" evidence="3">
    <location>
        <position position="484"/>
    </location>
</feature>
<accession>A0A7L2TMU8</accession>
<keyword evidence="4" id="KW-1185">Reference proteome</keyword>
<dbReference type="Proteomes" id="UP000583496">
    <property type="component" value="Unassembled WGS sequence"/>
</dbReference>
<dbReference type="OrthoDB" id="3176171at2759"/>
<feature type="coiled-coil region" evidence="1">
    <location>
        <begin position="35"/>
        <end position="69"/>
    </location>
</feature>
<organism evidence="3 4">
    <name type="scientific">Pomatostomus ruficeps</name>
    <name type="common">Chestnut-crowned babbler</name>
    <dbReference type="NCBI Taxonomy" id="9176"/>
    <lineage>
        <taxon>Eukaryota</taxon>
        <taxon>Metazoa</taxon>
        <taxon>Chordata</taxon>
        <taxon>Craniata</taxon>
        <taxon>Vertebrata</taxon>
        <taxon>Euteleostomi</taxon>
        <taxon>Archelosauria</taxon>
        <taxon>Archosauria</taxon>
        <taxon>Dinosauria</taxon>
        <taxon>Saurischia</taxon>
        <taxon>Theropoda</taxon>
        <taxon>Coelurosauria</taxon>
        <taxon>Aves</taxon>
        <taxon>Neognathae</taxon>
        <taxon>Neoaves</taxon>
        <taxon>Telluraves</taxon>
        <taxon>Australaves</taxon>
        <taxon>Passeriformes</taxon>
        <taxon>Sylvioidea</taxon>
        <taxon>Timaliidae</taxon>
        <taxon>Pomatostomus</taxon>
    </lineage>
</organism>
<sequence length="484" mass="55499">ILMLKEKLREYEEKQASIPGNPNTAELSNNQQVEIARYKEILKNVFANREEIRKEYLEVEKKLKENTLKKYYQNQCHEQIQLMCSEERVEKATCKRDQRLAALHSHYVRMQKKKEEETKLFEENTKWLHRVENEMRLLGQDGCIPKELCQDLQYCHLNLEVQDLKAQIEHMLSLVSLQDQYYKQTEKLLNTSLPVLRKHYLILKEAGLTNDLSETEYAEVEQLIQRQKSVAWADQTEEKNQNQNQEVEMSAIFSFPQLVSRTNTPCRTSFDAPSQEVNKHTQVLQCTEPPQKRTRRKLMDSPVTAPSPPASSQCSLQQLEDSLAREVCPIIYTPDSCRKPGQGFCTQTVVKKALHLAGLEEVSARSTDVPGRKGSIMDTTCDILPECDEAVMNSTVILYEGTDETTEMSACSSVEESQPRSNSIVQRLDLSSLRIKNSASVFEKPSYMAMTSAAQRKRKVLSSTSNTVLDNLQDPVAAKRIRQD</sequence>
<evidence type="ECO:0000256" key="1">
    <source>
        <dbReference type="SAM" id="Coils"/>
    </source>
</evidence>
<gene>
    <name evidence="3" type="primary">Kif18a</name>
    <name evidence="3" type="ORF">POSRUF_R02733</name>
</gene>
<evidence type="ECO:0000256" key="2">
    <source>
        <dbReference type="SAM" id="MobiDB-lite"/>
    </source>
</evidence>
<reference evidence="3 4" key="1">
    <citation type="submission" date="2019-09" db="EMBL/GenBank/DDBJ databases">
        <title>Bird 10,000 Genomes (B10K) Project - Family phase.</title>
        <authorList>
            <person name="Zhang G."/>
        </authorList>
    </citation>
    <scope>NUCLEOTIDE SEQUENCE [LARGE SCALE GENOMIC DNA]</scope>
    <source>
        <strain evidence="3">B10K-DU-002-71</strain>
        <tissue evidence="3">Muscle</tissue>
    </source>
</reference>
<protein>
    <submittedName>
        <fullName evidence="3">KI18A protein</fullName>
    </submittedName>
</protein>
<proteinExistence type="predicted"/>